<dbReference type="GO" id="GO:0008360">
    <property type="term" value="P:regulation of cell shape"/>
    <property type="evidence" value="ECO:0007669"/>
    <property type="project" value="UniProtKB-KW"/>
</dbReference>
<dbReference type="InterPro" id="IPR013221">
    <property type="entry name" value="Mur_ligase_cen"/>
</dbReference>
<evidence type="ECO:0000259" key="5">
    <source>
        <dbReference type="Pfam" id="PF08245"/>
    </source>
</evidence>
<dbReference type="NCBIfam" id="TIGR01085">
    <property type="entry name" value="murE"/>
    <property type="match status" value="1"/>
</dbReference>
<dbReference type="EMBL" id="ASWO01000001">
    <property type="protein sequence ID" value="EOT87661.1"/>
    <property type="molecule type" value="Genomic_DNA"/>
</dbReference>
<evidence type="ECO:0000256" key="2">
    <source>
        <dbReference type="ARBA" id="ARBA00005898"/>
    </source>
</evidence>
<dbReference type="OrthoDB" id="9800958at2"/>
<evidence type="ECO:0000313" key="6">
    <source>
        <dbReference type="EMBL" id="EOT87661.1"/>
    </source>
</evidence>
<dbReference type="SUPFAM" id="SSF63418">
    <property type="entry name" value="MurE/MurF N-terminal domain"/>
    <property type="match status" value="1"/>
</dbReference>
<gene>
    <name evidence="6" type="ORF">I573_00718</name>
</gene>
<name>S0KVF8_9ENTE</name>
<dbReference type="RefSeq" id="WP_016185214.1">
    <property type="nucleotide sequence ID" value="NZ_ASWO01000001.1"/>
</dbReference>
<comment type="caution">
    <text evidence="6">The sequence shown here is derived from an EMBL/GenBank/DDBJ whole genome shotgun (WGS) entry which is preliminary data.</text>
</comment>
<dbReference type="GO" id="GO:0016881">
    <property type="term" value="F:acid-amino acid ligase activity"/>
    <property type="evidence" value="ECO:0007669"/>
    <property type="project" value="InterPro"/>
</dbReference>
<comment type="similarity">
    <text evidence="2">Belongs to the MurCDEF family. MurE subfamily.</text>
</comment>
<dbReference type="PANTHER" id="PTHR23135:SF4">
    <property type="entry name" value="UDP-N-ACETYLMURAMOYL-L-ALANYL-D-GLUTAMATE--2,6-DIAMINOPIMELATE LIGASE MURE HOMOLOG, CHLOROPLASTIC"/>
    <property type="match status" value="1"/>
</dbReference>
<dbReference type="InterPro" id="IPR005761">
    <property type="entry name" value="UDP-N-AcMur-Glu-dNH2Pim_ligase"/>
</dbReference>
<feature type="domain" description="Mur ligase central" evidence="5">
    <location>
        <begin position="122"/>
        <end position="327"/>
    </location>
</feature>
<keyword evidence="3" id="KW-0131">Cell cycle</keyword>
<dbReference type="GO" id="GO:0051301">
    <property type="term" value="P:cell division"/>
    <property type="evidence" value="ECO:0007669"/>
    <property type="project" value="UniProtKB-KW"/>
</dbReference>
<dbReference type="PANTHER" id="PTHR23135">
    <property type="entry name" value="MUR LIGASE FAMILY MEMBER"/>
    <property type="match status" value="1"/>
</dbReference>
<organism evidence="6 7">
    <name type="scientific">Enterococcus sulfureus ATCC 49903</name>
    <dbReference type="NCBI Taxonomy" id="1140003"/>
    <lineage>
        <taxon>Bacteria</taxon>
        <taxon>Bacillati</taxon>
        <taxon>Bacillota</taxon>
        <taxon>Bacilli</taxon>
        <taxon>Lactobacillales</taxon>
        <taxon>Enterococcaceae</taxon>
        <taxon>Enterococcus</taxon>
    </lineage>
</organism>
<protein>
    <recommendedName>
        <fullName evidence="8">UDP-N-acetylmuramyl-tripeptide synthetase</fullName>
    </recommendedName>
</protein>
<dbReference type="STRING" id="1140003.OMY_00725"/>
<comment type="subcellular location">
    <subcellularLocation>
        <location evidence="3">Cytoplasm</location>
    </subcellularLocation>
</comment>
<dbReference type="UniPathway" id="UPA00219"/>
<dbReference type="SUPFAM" id="SSF53244">
    <property type="entry name" value="MurD-like peptide ligases, peptide-binding domain"/>
    <property type="match status" value="1"/>
</dbReference>
<evidence type="ECO:0000259" key="4">
    <source>
        <dbReference type="Pfam" id="PF02875"/>
    </source>
</evidence>
<dbReference type="Gene3D" id="3.40.1190.10">
    <property type="entry name" value="Mur-like, catalytic domain"/>
    <property type="match status" value="1"/>
</dbReference>
<evidence type="ECO:0000256" key="3">
    <source>
        <dbReference type="RuleBase" id="RU004135"/>
    </source>
</evidence>
<keyword evidence="3" id="KW-0133">Cell shape</keyword>
<reference evidence="6 7" key="1">
    <citation type="submission" date="2013-03" db="EMBL/GenBank/DDBJ databases">
        <title>The Genome Sequence of Enterococcus sulfureus ATCC_49903 (PacBio/Illumina hybrid assembly).</title>
        <authorList>
            <consortium name="The Broad Institute Genomics Platform"/>
            <consortium name="The Broad Institute Genome Sequencing Center for Infectious Disease"/>
            <person name="Earl A."/>
            <person name="Russ C."/>
            <person name="Gilmore M."/>
            <person name="Surin D."/>
            <person name="Walker B."/>
            <person name="Young S."/>
            <person name="Zeng Q."/>
            <person name="Gargeya S."/>
            <person name="Fitzgerald M."/>
            <person name="Haas B."/>
            <person name="Abouelleil A."/>
            <person name="Allen A.W."/>
            <person name="Alvarado L."/>
            <person name="Arachchi H.M."/>
            <person name="Berlin A.M."/>
            <person name="Chapman S.B."/>
            <person name="Gainer-Dewar J."/>
            <person name="Goldberg J."/>
            <person name="Griggs A."/>
            <person name="Gujja S."/>
            <person name="Hansen M."/>
            <person name="Howarth C."/>
            <person name="Imamovic A."/>
            <person name="Ireland A."/>
            <person name="Larimer J."/>
            <person name="McCowan C."/>
            <person name="Murphy C."/>
            <person name="Pearson M."/>
            <person name="Poon T.W."/>
            <person name="Priest M."/>
            <person name="Roberts A."/>
            <person name="Saif S."/>
            <person name="Shea T."/>
            <person name="Sisk P."/>
            <person name="Sykes S."/>
            <person name="Wortman J."/>
            <person name="Nusbaum C."/>
            <person name="Birren B."/>
        </authorList>
    </citation>
    <scope>NUCLEOTIDE SEQUENCE [LARGE SCALE GENOMIC DNA]</scope>
    <source>
        <strain evidence="6 7">ATCC 49903</strain>
    </source>
</reference>
<keyword evidence="3" id="KW-0961">Cell wall biogenesis/degradation</keyword>
<proteinExistence type="inferred from homology"/>
<evidence type="ECO:0008006" key="8">
    <source>
        <dbReference type="Google" id="ProtNLM"/>
    </source>
</evidence>
<keyword evidence="3" id="KW-0132">Cell division</keyword>
<evidence type="ECO:0000256" key="1">
    <source>
        <dbReference type="ARBA" id="ARBA00004752"/>
    </source>
</evidence>
<comment type="pathway">
    <text evidence="1 3">Cell wall biogenesis; peptidoglycan biosynthesis.</text>
</comment>
<dbReference type="Gene3D" id="3.90.190.20">
    <property type="entry name" value="Mur ligase, C-terminal domain"/>
    <property type="match status" value="1"/>
</dbReference>
<dbReference type="PATRIC" id="fig|1140003.3.peg.718"/>
<accession>S0KVF8</accession>
<feature type="domain" description="Mur ligase C-terminal" evidence="4">
    <location>
        <begin position="349"/>
        <end position="476"/>
    </location>
</feature>
<dbReference type="AlphaFoldDB" id="S0KVF8"/>
<dbReference type="InterPro" id="IPR036615">
    <property type="entry name" value="Mur_ligase_C_dom_sf"/>
</dbReference>
<dbReference type="InterPro" id="IPR004101">
    <property type="entry name" value="Mur_ligase_C"/>
</dbReference>
<dbReference type="InterPro" id="IPR036565">
    <property type="entry name" value="Mur-like_cat_sf"/>
</dbReference>
<evidence type="ECO:0000313" key="7">
    <source>
        <dbReference type="Proteomes" id="UP000015961"/>
    </source>
</evidence>
<dbReference type="SUPFAM" id="SSF53623">
    <property type="entry name" value="MurD-like peptide ligases, catalytic domain"/>
    <property type="match status" value="1"/>
</dbReference>
<dbReference type="GO" id="GO:0005737">
    <property type="term" value="C:cytoplasm"/>
    <property type="evidence" value="ECO:0007669"/>
    <property type="project" value="UniProtKB-SubCell"/>
</dbReference>
<dbReference type="GO" id="GO:0071555">
    <property type="term" value="P:cell wall organization"/>
    <property type="evidence" value="ECO:0007669"/>
    <property type="project" value="UniProtKB-KW"/>
</dbReference>
<dbReference type="Gene3D" id="3.40.1390.10">
    <property type="entry name" value="MurE/MurF, N-terminal domain"/>
    <property type="match status" value="1"/>
</dbReference>
<dbReference type="Proteomes" id="UP000015961">
    <property type="component" value="Unassembled WGS sequence"/>
</dbReference>
<keyword evidence="3" id="KW-0573">Peptidoglycan synthesis</keyword>
<dbReference type="GO" id="GO:0005524">
    <property type="term" value="F:ATP binding"/>
    <property type="evidence" value="ECO:0007669"/>
    <property type="project" value="InterPro"/>
</dbReference>
<keyword evidence="7" id="KW-1185">Reference proteome</keyword>
<dbReference type="GO" id="GO:0009252">
    <property type="term" value="P:peptidoglycan biosynthetic process"/>
    <property type="evidence" value="ECO:0007669"/>
    <property type="project" value="UniProtKB-UniPathway"/>
</dbReference>
<dbReference type="Pfam" id="PF08245">
    <property type="entry name" value="Mur_ligase_M"/>
    <property type="match status" value="1"/>
</dbReference>
<sequence length="503" mass="56658">MYQLNLHKVQTILQQADLLKEIIVDHTWYFSLPLDYKEQQFTTLSYDSRTVDSETLFFCKGAGFKESFLTQAIEQGLTTYIAQSPFDVDAIGFIVTDIRKAMALLAQEFYQHPQKKLIKIGITGTKGKTTAAYFLKDALAKATHHKVALFSSEETCLDGTTYTRSHLTTPEALELYAQMAIAVEHKVTHLVMEVSSQAYKTKRVYGLNFEVGIFLNIGTDHISPIEHPTFDDYLYCKRQLIQNSQQMILNQDMDYFDLLADTATLHHVPYVTFGRTNEAMIQIQDHKDTRNFDLQANELDMARLEDEYQLGILGTFNHDNAVAALLAMQLLGFHPEIAHQTLKETVIPGRMHVIEQHDQPLVLVDFAHNYLSIKAIGELAHQLRPDGRVLILTGSTGGKALGRREDIAKALSEVADEAILTSDDPDFEDPFVIATEIKEQVTSDIPITIEVDREKAITMILEHATKADVVAICGKGTEQSMKINGRGEPYEGDIVLASRWFND</sequence>
<dbReference type="InterPro" id="IPR035911">
    <property type="entry name" value="MurE/MurF_N"/>
</dbReference>
<dbReference type="Pfam" id="PF02875">
    <property type="entry name" value="Mur_ligase_C"/>
    <property type="match status" value="1"/>
</dbReference>
<dbReference type="eggNOG" id="COG0769">
    <property type="taxonomic scope" value="Bacteria"/>
</dbReference>